<accession>A0ABP9MRT9</accession>
<name>A0ABP9MRT9_9FLAO</name>
<sequence>MNYPNILLGSPKVIAEGVRYLGINEIKGKMNNATIMSWAKDVGVQKDYTSDEVAWCGLYVAKVVQKAGFQPVTDPLWALNWRKFGTKQTIAMLGDVLVFTRENGGHVGFYVAEDDSCFHVLGGNQSDSVSIIRIEKKRCVGIRRCDWKIAQPETVRKYIVAANGKISTNEA</sequence>
<comment type="caution">
    <text evidence="1">The sequence shown here is derived from an EMBL/GenBank/DDBJ whole genome shotgun (WGS) entry which is preliminary data.</text>
</comment>
<proteinExistence type="predicted"/>
<gene>
    <name evidence="1" type="ORF">GCM10023210_39310</name>
</gene>
<organism evidence="1 2">
    <name type="scientific">Chryseobacterium ginsengisoli</name>
    <dbReference type="NCBI Taxonomy" id="363853"/>
    <lineage>
        <taxon>Bacteria</taxon>
        <taxon>Pseudomonadati</taxon>
        <taxon>Bacteroidota</taxon>
        <taxon>Flavobacteriia</taxon>
        <taxon>Flavobacteriales</taxon>
        <taxon>Weeksellaceae</taxon>
        <taxon>Chryseobacterium group</taxon>
        <taxon>Chryseobacterium</taxon>
    </lineage>
</organism>
<dbReference type="Proteomes" id="UP001500353">
    <property type="component" value="Unassembled WGS sequence"/>
</dbReference>
<evidence type="ECO:0000313" key="1">
    <source>
        <dbReference type="EMBL" id="GAA5100610.1"/>
    </source>
</evidence>
<reference evidence="2" key="1">
    <citation type="journal article" date="2019" name="Int. J. Syst. Evol. Microbiol.">
        <title>The Global Catalogue of Microorganisms (GCM) 10K type strain sequencing project: providing services to taxonomists for standard genome sequencing and annotation.</title>
        <authorList>
            <consortium name="The Broad Institute Genomics Platform"/>
            <consortium name="The Broad Institute Genome Sequencing Center for Infectious Disease"/>
            <person name="Wu L."/>
            <person name="Ma J."/>
        </authorList>
    </citation>
    <scope>NUCLEOTIDE SEQUENCE [LARGE SCALE GENOMIC DNA]</scope>
    <source>
        <strain evidence="2">JCM 18019</strain>
    </source>
</reference>
<dbReference type="InterPro" id="IPR013423">
    <property type="entry name" value="CHP02594"/>
</dbReference>
<dbReference type="EMBL" id="BAABHX010000008">
    <property type="protein sequence ID" value="GAA5100610.1"/>
    <property type="molecule type" value="Genomic_DNA"/>
</dbReference>
<dbReference type="RefSeq" id="WP_345207831.1">
    <property type="nucleotide sequence ID" value="NZ_BAABHX010000008.1"/>
</dbReference>
<protein>
    <submittedName>
        <fullName evidence="1">TIGR02594 family protein</fullName>
    </submittedName>
</protein>
<dbReference type="NCBIfam" id="TIGR02594">
    <property type="entry name" value="TIGR02594 family protein"/>
    <property type="match status" value="1"/>
</dbReference>
<evidence type="ECO:0000313" key="2">
    <source>
        <dbReference type="Proteomes" id="UP001500353"/>
    </source>
</evidence>
<keyword evidence="2" id="KW-1185">Reference proteome</keyword>